<dbReference type="Proteomes" id="UP000516093">
    <property type="component" value="Chromosome"/>
</dbReference>
<protein>
    <submittedName>
        <fullName evidence="1">Uncharacterized protein</fullName>
    </submittedName>
</protein>
<name>A0A7H0GT72_9BACT</name>
<keyword evidence="2" id="KW-1185">Reference proteome</keyword>
<dbReference type="AlphaFoldDB" id="A0A7H0GT72"/>
<proteinExistence type="predicted"/>
<gene>
    <name evidence="1" type="ORF">H9L05_15905</name>
</gene>
<dbReference type="RefSeq" id="WP_187731771.1">
    <property type="nucleotide sequence ID" value="NZ_CP060784.1"/>
</dbReference>
<organism evidence="1 2">
    <name type="scientific">Hymenobacter qilianensis</name>
    <dbReference type="NCBI Taxonomy" id="1385715"/>
    <lineage>
        <taxon>Bacteria</taxon>
        <taxon>Pseudomonadati</taxon>
        <taxon>Bacteroidota</taxon>
        <taxon>Cytophagia</taxon>
        <taxon>Cytophagales</taxon>
        <taxon>Hymenobacteraceae</taxon>
        <taxon>Hymenobacter</taxon>
    </lineage>
</organism>
<accession>A0A7H0GT72</accession>
<sequence>MVVAAVELEAGAGQNGMQGAFFLNKALSIRVFLYDGAASGGNLLAVIVSSREFAPSQAAR</sequence>
<evidence type="ECO:0000313" key="2">
    <source>
        <dbReference type="Proteomes" id="UP000516093"/>
    </source>
</evidence>
<reference evidence="1 2" key="1">
    <citation type="submission" date="2020-08" db="EMBL/GenBank/DDBJ databases">
        <title>Genome sequence of Hymenobacter qilianensis JCM 19763T.</title>
        <authorList>
            <person name="Hyun D.-W."/>
            <person name="Bae J.-W."/>
        </authorList>
    </citation>
    <scope>NUCLEOTIDE SEQUENCE [LARGE SCALE GENOMIC DNA]</scope>
    <source>
        <strain evidence="1 2">JCM 19763</strain>
    </source>
</reference>
<evidence type="ECO:0000313" key="1">
    <source>
        <dbReference type="EMBL" id="QNP51488.1"/>
    </source>
</evidence>
<dbReference type="EMBL" id="CP060784">
    <property type="protein sequence ID" value="QNP51488.1"/>
    <property type="molecule type" value="Genomic_DNA"/>
</dbReference>
<dbReference type="KEGG" id="hqi:H9L05_15905"/>